<dbReference type="OrthoDB" id="532671at2759"/>
<protein>
    <submittedName>
        <fullName evidence="2">Uncharacterized protein</fullName>
    </submittedName>
</protein>
<feature type="region of interest" description="Disordered" evidence="1">
    <location>
        <begin position="128"/>
        <end position="159"/>
    </location>
</feature>
<dbReference type="AlphaFoldDB" id="A0A2P6UZ77"/>
<accession>A0A2P6UZ77</accession>
<gene>
    <name evidence="2" type="ORF">C2E20_9159</name>
</gene>
<organism evidence="2 3">
    <name type="scientific">Micractinium conductrix</name>
    <dbReference type="NCBI Taxonomy" id="554055"/>
    <lineage>
        <taxon>Eukaryota</taxon>
        <taxon>Viridiplantae</taxon>
        <taxon>Chlorophyta</taxon>
        <taxon>core chlorophytes</taxon>
        <taxon>Trebouxiophyceae</taxon>
        <taxon>Chlorellales</taxon>
        <taxon>Chlorellaceae</taxon>
        <taxon>Chlorella clade</taxon>
        <taxon>Micractinium</taxon>
    </lineage>
</organism>
<feature type="compositionally biased region" description="Pro residues" evidence="1">
    <location>
        <begin position="149"/>
        <end position="159"/>
    </location>
</feature>
<evidence type="ECO:0000256" key="1">
    <source>
        <dbReference type="SAM" id="MobiDB-lite"/>
    </source>
</evidence>
<keyword evidence="3" id="KW-1185">Reference proteome</keyword>
<evidence type="ECO:0000313" key="2">
    <source>
        <dbReference type="EMBL" id="PSC67148.1"/>
    </source>
</evidence>
<name>A0A2P6UZ77_9CHLO</name>
<proteinExistence type="predicted"/>
<evidence type="ECO:0000313" key="3">
    <source>
        <dbReference type="Proteomes" id="UP000239649"/>
    </source>
</evidence>
<dbReference type="EMBL" id="LHPF02000090">
    <property type="protein sequence ID" value="PSC67148.1"/>
    <property type="molecule type" value="Genomic_DNA"/>
</dbReference>
<comment type="caution">
    <text evidence="2">The sequence shown here is derived from an EMBL/GenBank/DDBJ whole genome shotgun (WGS) entry which is preliminary data.</text>
</comment>
<sequence>MAPSVLVPAFLGWLFTYYNSKKTDERKAQIDRINDQVRVRQHSPDGTVEGFVKALQSHPEGPEGEAYRRWMRVVLQPLNEKAADTIVKHVDLLRTPYIDPLLLQLLEYVTSEFKQIKRKQAQLLGLRQHDGLAGGGTEEERREANRLDPAPPRPPRAKL</sequence>
<dbReference type="Proteomes" id="UP000239649">
    <property type="component" value="Unassembled WGS sequence"/>
</dbReference>
<reference evidence="2 3" key="1">
    <citation type="journal article" date="2018" name="Plant J.">
        <title>Genome sequences of Chlorella sorokiniana UTEX 1602 and Micractinium conductrix SAG 241.80: implications to maltose excretion by a green alga.</title>
        <authorList>
            <person name="Arriola M.B."/>
            <person name="Velmurugan N."/>
            <person name="Zhang Y."/>
            <person name="Plunkett M.H."/>
            <person name="Hondzo H."/>
            <person name="Barney B.M."/>
        </authorList>
    </citation>
    <scope>NUCLEOTIDE SEQUENCE [LARGE SCALE GENOMIC DNA]</scope>
    <source>
        <strain evidence="2 3">SAG 241.80</strain>
    </source>
</reference>